<comment type="caution">
    <text evidence="2">The sequence shown here is derived from an EMBL/GenBank/DDBJ whole genome shotgun (WGS) entry which is preliminary data.</text>
</comment>
<dbReference type="Pfam" id="PF00583">
    <property type="entry name" value="Acetyltransf_1"/>
    <property type="match status" value="1"/>
</dbReference>
<dbReference type="SUPFAM" id="SSF55729">
    <property type="entry name" value="Acyl-CoA N-acyltransferases (Nat)"/>
    <property type="match status" value="1"/>
</dbReference>
<reference evidence="2 3" key="1">
    <citation type="submission" date="2016-01" db="EMBL/GenBank/DDBJ databases">
        <title>Biosynthesis of antibiotic leucinostatins and their inhibition on Phytophthora in bio-control Purpureocillium lilacinum.</title>
        <authorList>
            <person name="Wang G."/>
            <person name="Liu Z."/>
            <person name="Lin R."/>
            <person name="Li E."/>
            <person name="Mao Z."/>
            <person name="Ling J."/>
            <person name="Yin W."/>
            <person name="Xie B."/>
        </authorList>
    </citation>
    <scope>NUCLEOTIDE SEQUENCE [LARGE SCALE GENOMIC DNA]</scope>
    <source>
        <strain evidence="2">PLBJ-1</strain>
    </source>
</reference>
<dbReference type="InterPro" id="IPR016181">
    <property type="entry name" value="Acyl_CoA_acyltransferase"/>
</dbReference>
<sequence length="209" mass="23238">MPEADKFRVRHARSDGDDAQFIMAAFDSTIPYLASIGAGAMWGEKPFSEKDGFEGETVESIQKSECDDEPLRVFIAEVDASAAAEQGTAQPVRVGSAMIREDSLPSYITDREEMKPEVDGAKDYLFLEVVISDYRTGPLHRGAGAALIEAIKHYGRERNKKTLYVDCWAGNGAKLNRYYEKLGFARVGDFSFGRANGEIWPGTFFRMDL</sequence>
<evidence type="ECO:0000259" key="1">
    <source>
        <dbReference type="PROSITE" id="PS51186"/>
    </source>
</evidence>
<evidence type="ECO:0000313" key="2">
    <source>
        <dbReference type="EMBL" id="OAQ84704.1"/>
    </source>
</evidence>
<dbReference type="Gene3D" id="3.40.630.30">
    <property type="match status" value="1"/>
</dbReference>
<dbReference type="PROSITE" id="PS51186">
    <property type="entry name" value="GNAT"/>
    <property type="match status" value="1"/>
</dbReference>
<protein>
    <submittedName>
        <fullName evidence="2">Acetyltransferase</fullName>
    </submittedName>
</protein>
<dbReference type="AlphaFoldDB" id="A0A179H3C5"/>
<proteinExistence type="predicted"/>
<dbReference type="InterPro" id="IPR000182">
    <property type="entry name" value="GNAT_dom"/>
</dbReference>
<evidence type="ECO:0000313" key="3">
    <source>
        <dbReference type="Proteomes" id="UP000078240"/>
    </source>
</evidence>
<name>A0A179H3C5_PURLI</name>
<organism evidence="2 3">
    <name type="scientific">Purpureocillium lilacinum</name>
    <name type="common">Paecilomyces lilacinus</name>
    <dbReference type="NCBI Taxonomy" id="33203"/>
    <lineage>
        <taxon>Eukaryota</taxon>
        <taxon>Fungi</taxon>
        <taxon>Dikarya</taxon>
        <taxon>Ascomycota</taxon>
        <taxon>Pezizomycotina</taxon>
        <taxon>Sordariomycetes</taxon>
        <taxon>Hypocreomycetidae</taxon>
        <taxon>Hypocreales</taxon>
        <taxon>Ophiocordycipitaceae</taxon>
        <taxon>Purpureocillium</taxon>
    </lineage>
</organism>
<gene>
    <name evidence="2" type="ORF">VFPBJ_03472</name>
</gene>
<dbReference type="EMBL" id="LSBH01000002">
    <property type="protein sequence ID" value="OAQ84704.1"/>
    <property type="molecule type" value="Genomic_DNA"/>
</dbReference>
<feature type="domain" description="N-acetyltransferase" evidence="1">
    <location>
        <begin position="53"/>
        <end position="209"/>
    </location>
</feature>
<keyword evidence="2" id="KW-0808">Transferase</keyword>
<dbReference type="GO" id="GO:0016747">
    <property type="term" value="F:acyltransferase activity, transferring groups other than amino-acyl groups"/>
    <property type="evidence" value="ECO:0007669"/>
    <property type="project" value="InterPro"/>
</dbReference>
<dbReference type="Proteomes" id="UP000078240">
    <property type="component" value="Unassembled WGS sequence"/>
</dbReference>
<accession>A0A179H3C5</accession>